<comment type="caution">
    <text evidence="1">The sequence shown here is derived from an EMBL/GenBank/DDBJ whole genome shotgun (WGS) entry which is preliminary data.</text>
</comment>
<organism evidence="1 2">
    <name type="scientific">Tuber borchii</name>
    <name type="common">White truffle</name>
    <dbReference type="NCBI Taxonomy" id="42251"/>
    <lineage>
        <taxon>Eukaryota</taxon>
        <taxon>Fungi</taxon>
        <taxon>Dikarya</taxon>
        <taxon>Ascomycota</taxon>
        <taxon>Pezizomycotina</taxon>
        <taxon>Pezizomycetes</taxon>
        <taxon>Pezizales</taxon>
        <taxon>Tuberaceae</taxon>
        <taxon>Tuber</taxon>
    </lineage>
</organism>
<evidence type="ECO:0000313" key="2">
    <source>
        <dbReference type="Proteomes" id="UP000244722"/>
    </source>
</evidence>
<protein>
    <submittedName>
        <fullName evidence="1">Uncharacterized protein</fullName>
    </submittedName>
</protein>
<dbReference type="Proteomes" id="UP000244722">
    <property type="component" value="Unassembled WGS sequence"/>
</dbReference>
<keyword evidence="2" id="KW-1185">Reference proteome</keyword>
<dbReference type="AlphaFoldDB" id="A0A2T6Z9R3"/>
<dbReference type="EMBL" id="NESQ01000622">
    <property type="protein sequence ID" value="PUU72241.1"/>
    <property type="molecule type" value="Genomic_DNA"/>
</dbReference>
<proteinExistence type="predicted"/>
<reference evidence="1 2" key="1">
    <citation type="submission" date="2017-04" db="EMBL/GenBank/DDBJ databases">
        <title>Draft genome sequence of Tuber borchii Vittad., a whitish edible truffle.</title>
        <authorList>
            <consortium name="DOE Joint Genome Institute"/>
            <person name="Murat C."/>
            <person name="Kuo A."/>
            <person name="Barry K.W."/>
            <person name="Clum A."/>
            <person name="Dockter R.B."/>
            <person name="Fauchery L."/>
            <person name="Iotti M."/>
            <person name="Kohler A."/>
            <person name="Labutti K."/>
            <person name="Lindquist E.A."/>
            <person name="Lipzen A."/>
            <person name="Ohm R.A."/>
            <person name="Wang M."/>
            <person name="Grigoriev I.V."/>
            <person name="Zambonelli A."/>
            <person name="Martin F.M."/>
        </authorList>
    </citation>
    <scope>NUCLEOTIDE SEQUENCE [LARGE SCALE GENOMIC DNA]</scope>
    <source>
        <strain evidence="1 2">Tbo3840</strain>
    </source>
</reference>
<accession>A0A2T6Z9R3</accession>
<name>A0A2T6Z9R3_TUBBO</name>
<evidence type="ECO:0000313" key="1">
    <source>
        <dbReference type="EMBL" id="PUU72241.1"/>
    </source>
</evidence>
<sequence>MFSLRFPFPLASFSVVSIFLRFLFIRSFCESQSLLQMSGAQRIRRKEGKGELKMEDERWEWTNFTSSLDTKWGFFSNRALPSLKPFKRD</sequence>
<gene>
    <name evidence="1" type="ORF">B9Z19DRAFT_728285</name>
</gene>